<reference evidence="3" key="1">
    <citation type="submission" date="2016-11" db="EMBL/GenBank/DDBJ databases">
        <authorList>
            <person name="Varghese N."/>
            <person name="Submissions S."/>
        </authorList>
    </citation>
    <scope>NUCLEOTIDE SEQUENCE [LARGE SCALE GENOMIC DNA]</scope>
    <source>
        <strain evidence="3">DSM 22623</strain>
    </source>
</reference>
<dbReference type="Proteomes" id="UP000184432">
    <property type="component" value="Unassembled WGS sequence"/>
</dbReference>
<dbReference type="EMBL" id="FQYP01000004">
    <property type="protein sequence ID" value="SHI96424.1"/>
    <property type="molecule type" value="Genomic_DNA"/>
</dbReference>
<dbReference type="InterPro" id="IPR050266">
    <property type="entry name" value="AB_hydrolase_sf"/>
</dbReference>
<dbReference type="Pfam" id="PF00561">
    <property type="entry name" value="Abhydrolase_1"/>
    <property type="match status" value="1"/>
</dbReference>
<evidence type="ECO:0000313" key="2">
    <source>
        <dbReference type="EMBL" id="SHI96424.1"/>
    </source>
</evidence>
<dbReference type="OrthoDB" id="252464at2"/>
<dbReference type="InterPro" id="IPR000073">
    <property type="entry name" value="AB_hydrolase_1"/>
</dbReference>
<dbReference type="STRING" id="570521.SAMN04488508_104259"/>
<evidence type="ECO:0000313" key="3">
    <source>
        <dbReference type="Proteomes" id="UP000184432"/>
    </source>
</evidence>
<feature type="domain" description="AB hydrolase-1" evidence="1">
    <location>
        <begin position="20"/>
        <end position="150"/>
    </location>
</feature>
<dbReference type="RefSeq" id="WP_073316074.1">
    <property type="nucleotide sequence ID" value="NZ_FQYP01000004.1"/>
</dbReference>
<dbReference type="InterPro" id="IPR029058">
    <property type="entry name" value="AB_hydrolase_fold"/>
</dbReference>
<accession>A0A1M6FFC2</accession>
<dbReference type="GO" id="GO:0016020">
    <property type="term" value="C:membrane"/>
    <property type="evidence" value="ECO:0007669"/>
    <property type="project" value="TreeGrafter"/>
</dbReference>
<organism evidence="2 3">
    <name type="scientific">Aquimarina spongiae</name>
    <dbReference type="NCBI Taxonomy" id="570521"/>
    <lineage>
        <taxon>Bacteria</taxon>
        <taxon>Pseudomonadati</taxon>
        <taxon>Bacteroidota</taxon>
        <taxon>Flavobacteriia</taxon>
        <taxon>Flavobacteriales</taxon>
        <taxon>Flavobacteriaceae</taxon>
        <taxon>Aquimarina</taxon>
    </lineage>
</organism>
<sequence length="260" mass="29193">MTLTYKGIKINYKSTGKGRPIVFLHGFLENITMWEETIAILENSYHCIAIDLLGHGDTESLGYIHTMEEMALAVNTVLEELKITDTTLIGHSMGGYVSLALVELFPNKTMSLVLLNSTSYPDSEERKISRTRAIDIVKKNPNAYTSMAIANLFAEKNRIVYEPQIKRIKEQASKTSLQGIISALEGMKIRKDRSNVLKEFYGSKVIFAGEKDPVLSFSQNGKEANYANVDLISFDGGHMTYIENQKEFMTALQNHLQNPT</sequence>
<gene>
    <name evidence="2" type="ORF">SAMN04488508_104259</name>
</gene>
<dbReference type="AlphaFoldDB" id="A0A1M6FFC2"/>
<keyword evidence="3" id="KW-1185">Reference proteome</keyword>
<dbReference type="PRINTS" id="PR00111">
    <property type="entry name" value="ABHYDROLASE"/>
</dbReference>
<dbReference type="PANTHER" id="PTHR43798">
    <property type="entry name" value="MONOACYLGLYCEROL LIPASE"/>
    <property type="match status" value="1"/>
</dbReference>
<evidence type="ECO:0000259" key="1">
    <source>
        <dbReference type="Pfam" id="PF00561"/>
    </source>
</evidence>
<proteinExistence type="predicted"/>
<dbReference type="PANTHER" id="PTHR43798:SF20">
    <property type="entry name" value="2-SUCCINYL-6-HYDROXY-2,4-CYCLOHEXADIENE-1-CARBOXYLATE SYNTHASE-RELATED"/>
    <property type="match status" value="1"/>
</dbReference>
<dbReference type="Gene3D" id="3.40.50.1820">
    <property type="entry name" value="alpha/beta hydrolase"/>
    <property type="match status" value="1"/>
</dbReference>
<dbReference type="SUPFAM" id="SSF53474">
    <property type="entry name" value="alpha/beta-Hydrolases"/>
    <property type="match status" value="1"/>
</dbReference>
<name>A0A1M6FFC2_9FLAO</name>
<protein>
    <submittedName>
        <fullName evidence="2">Pimeloyl-ACP methyl ester carboxylesterase</fullName>
    </submittedName>
</protein>